<feature type="chain" id="PRO_5002724494" description="Peptidase A1 domain-containing protein" evidence="1">
    <location>
        <begin position="23"/>
        <end position="296"/>
    </location>
</feature>
<dbReference type="InParanoid" id="A8NA96"/>
<dbReference type="GeneID" id="6008223"/>
<dbReference type="OMA" id="YSESAVW"/>
<sequence length="296" mass="31837">MYLRPLFSAAVLLSCLLPFSTATSESSAAYTLEDLFKSSGLTKGNRLGEYSEEAYKNFGELKKLLPTSTRNRYKIKTPGGTTIKKMTNAQRLALGLPLNPPVRRDARAKQLMARQASSGPPEILSLNLGLLDDIGGSTPLTISLTVDSLVTQPTNLRITLPSIAEEDYPLLGLVQGRDNDNGYIGLGSPNYLVLARVDIAGTEPGSTGSTIIGNSFSDTTGLPRIAQTDVWRLNRLTGTIVPEWINPDGCYLPTLASSGPLQLYIQNGVIYAIADIAAFLLHYPQPVVPIFLGGLL</sequence>
<dbReference type="eggNOG" id="ENOG502SSPF">
    <property type="taxonomic scope" value="Eukaryota"/>
</dbReference>
<feature type="signal peptide" evidence="1">
    <location>
        <begin position="1"/>
        <end position="22"/>
    </location>
</feature>
<evidence type="ECO:0000256" key="1">
    <source>
        <dbReference type="SAM" id="SignalP"/>
    </source>
</evidence>
<proteinExistence type="predicted"/>
<comment type="caution">
    <text evidence="2">The sequence shown here is derived from an EMBL/GenBank/DDBJ whole genome shotgun (WGS) entry which is preliminary data.</text>
</comment>
<dbReference type="KEGG" id="cci:CC1G_08352"/>
<keyword evidence="3" id="KW-1185">Reference proteome</keyword>
<dbReference type="RefSeq" id="XP_001831748.2">
    <property type="nucleotide sequence ID" value="XM_001831696.2"/>
</dbReference>
<evidence type="ECO:0008006" key="4">
    <source>
        <dbReference type="Google" id="ProtNLM"/>
    </source>
</evidence>
<dbReference type="EMBL" id="AACS02000007">
    <property type="protein sequence ID" value="EAU90079.2"/>
    <property type="molecule type" value="Genomic_DNA"/>
</dbReference>
<gene>
    <name evidence="2" type="ORF">CC1G_08352</name>
</gene>
<dbReference type="Proteomes" id="UP000001861">
    <property type="component" value="Unassembled WGS sequence"/>
</dbReference>
<name>A8NA96_COPC7</name>
<accession>A8NA96</accession>
<dbReference type="PROSITE" id="PS51257">
    <property type="entry name" value="PROKAR_LIPOPROTEIN"/>
    <property type="match status" value="1"/>
</dbReference>
<reference evidence="2 3" key="1">
    <citation type="journal article" date="2010" name="Proc. Natl. Acad. Sci. U.S.A.">
        <title>Insights into evolution of multicellular fungi from the assembled chromosomes of the mushroom Coprinopsis cinerea (Coprinus cinereus).</title>
        <authorList>
            <person name="Stajich J.E."/>
            <person name="Wilke S.K."/>
            <person name="Ahren D."/>
            <person name="Au C.H."/>
            <person name="Birren B.W."/>
            <person name="Borodovsky M."/>
            <person name="Burns C."/>
            <person name="Canback B."/>
            <person name="Casselton L.A."/>
            <person name="Cheng C.K."/>
            <person name="Deng J."/>
            <person name="Dietrich F.S."/>
            <person name="Fargo D.C."/>
            <person name="Farman M.L."/>
            <person name="Gathman A.C."/>
            <person name="Goldberg J."/>
            <person name="Guigo R."/>
            <person name="Hoegger P.J."/>
            <person name="Hooker J.B."/>
            <person name="Huggins A."/>
            <person name="James T.Y."/>
            <person name="Kamada T."/>
            <person name="Kilaru S."/>
            <person name="Kodira C."/>
            <person name="Kues U."/>
            <person name="Kupfer D."/>
            <person name="Kwan H.S."/>
            <person name="Lomsadze A."/>
            <person name="Li W."/>
            <person name="Lilly W.W."/>
            <person name="Ma L.J."/>
            <person name="Mackey A.J."/>
            <person name="Manning G."/>
            <person name="Martin F."/>
            <person name="Muraguchi H."/>
            <person name="Natvig D.O."/>
            <person name="Palmerini H."/>
            <person name="Ramesh M.A."/>
            <person name="Rehmeyer C.J."/>
            <person name="Roe B.A."/>
            <person name="Shenoy N."/>
            <person name="Stanke M."/>
            <person name="Ter-Hovhannisyan V."/>
            <person name="Tunlid A."/>
            <person name="Velagapudi R."/>
            <person name="Vision T.J."/>
            <person name="Zeng Q."/>
            <person name="Zolan M.E."/>
            <person name="Pukkila P.J."/>
        </authorList>
    </citation>
    <scope>NUCLEOTIDE SEQUENCE [LARGE SCALE GENOMIC DNA]</scope>
    <source>
        <strain evidence="3">Okayama-7 / 130 / ATCC MYA-4618 / FGSC 9003</strain>
    </source>
</reference>
<dbReference type="HOGENOM" id="CLU_956503_0_0_1"/>
<protein>
    <recommendedName>
        <fullName evidence="4">Peptidase A1 domain-containing protein</fullName>
    </recommendedName>
</protein>
<dbReference type="OrthoDB" id="4584900at2759"/>
<evidence type="ECO:0000313" key="3">
    <source>
        <dbReference type="Proteomes" id="UP000001861"/>
    </source>
</evidence>
<evidence type="ECO:0000313" key="2">
    <source>
        <dbReference type="EMBL" id="EAU90079.2"/>
    </source>
</evidence>
<dbReference type="VEuPathDB" id="FungiDB:CC1G_08352"/>
<keyword evidence="1" id="KW-0732">Signal</keyword>
<organism evidence="2 3">
    <name type="scientific">Coprinopsis cinerea (strain Okayama-7 / 130 / ATCC MYA-4618 / FGSC 9003)</name>
    <name type="common">Inky cap fungus</name>
    <name type="synonym">Hormographiella aspergillata</name>
    <dbReference type="NCBI Taxonomy" id="240176"/>
    <lineage>
        <taxon>Eukaryota</taxon>
        <taxon>Fungi</taxon>
        <taxon>Dikarya</taxon>
        <taxon>Basidiomycota</taxon>
        <taxon>Agaricomycotina</taxon>
        <taxon>Agaricomycetes</taxon>
        <taxon>Agaricomycetidae</taxon>
        <taxon>Agaricales</taxon>
        <taxon>Agaricineae</taxon>
        <taxon>Psathyrellaceae</taxon>
        <taxon>Coprinopsis</taxon>
    </lineage>
</organism>
<dbReference type="AlphaFoldDB" id="A8NA96"/>